<accession>A0A0M2KEU1</accession>
<proteinExistence type="predicted"/>
<dbReference type="Proteomes" id="UP000033924">
    <property type="component" value="Unassembled WGS sequence"/>
</dbReference>
<keyword evidence="2" id="KW-1185">Reference proteome</keyword>
<evidence type="ECO:0000313" key="1">
    <source>
        <dbReference type="EMBL" id="KKF35753.1"/>
    </source>
</evidence>
<dbReference type="AlphaFoldDB" id="A0A0M2KEU1"/>
<name>A0A0M2KEU1_9GAMM</name>
<dbReference type="PATRIC" id="fig|65700.7.peg.2649"/>
<protein>
    <submittedName>
        <fullName evidence="1">Uncharacterized protein</fullName>
    </submittedName>
</protein>
<sequence>MHLASFKPVFLKSPTVVGIAAKGLAGRGVYAGREAHAGACFYKDNKVPACARLKTRLMWLNGLFFLGC</sequence>
<reference evidence="1 2" key="1">
    <citation type="submission" date="2015-01" db="EMBL/GenBank/DDBJ databases">
        <title>Erwinia tracheiphila.</title>
        <authorList>
            <person name="Shapiro L.R."/>
        </authorList>
    </citation>
    <scope>NUCLEOTIDE SEQUENCE [LARGE SCALE GENOMIC DNA]</scope>
    <source>
        <strain evidence="1 2">BuffGH</strain>
    </source>
</reference>
<organism evidence="1 2">
    <name type="scientific">Erwinia tracheiphila</name>
    <dbReference type="NCBI Taxonomy" id="65700"/>
    <lineage>
        <taxon>Bacteria</taxon>
        <taxon>Pseudomonadati</taxon>
        <taxon>Pseudomonadota</taxon>
        <taxon>Gammaproteobacteria</taxon>
        <taxon>Enterobacterales</taxon>
        <taxon>Erwiniaceae</taxon>
        <taxon>Erwinia</taxon>
    </lineage>
</organism>
<comment type="caution">
    <text evidence="1">The sequence shown here is derived from an EMBL/GenBank/DDBJ whole genome shotgun (WGS) entry which is preliminary data.</text>
</comment>
<dbReference type="EMBL" id="JXNU01000003">
    <property type="protein sequence ID" value="KKF35753.1"/>
    <property type="molecule type" value="Genomic_DNA"/>
</dbReference>
<evidence type="ECO:0000313" key="2">
    <source>
        <dbReference type="Proteomes" id="UP000033924"/>
    </source>
</evidence>
<gene>
    <name evidence="1" type="ORF">SY86_10480</name>
</gene>